<dbReference type="AlphaFoldDB" id="A0A255Z198"/>
<dbReference type="GO" id="GO:0004040">
    <property type="term" value="F:amidase activity"/>
    <property type="evidence" value="ECO:0007669"/>
    <property type="project" value="InterPro"/>
</dbReference>
<name>A0A255Z198_9PROT</name>
<dbReference type="OrthoDB" id="9788155at2"/>
<dbReference type="EMBL" id="NOXU01000026">
    <property type="protein sequence ID" value="OYQ35189.1"/>
    <property type="molecule type" value="Genomic_DNA"/>
</dbReference>
<feature type="domain" description="Mannosyl-glycoprotein endo-beta-N-acetylglucosamidase-like" evidence="2">
    <location>
        <begin position="177"/>
        <end position="315"/>
    </location>
</feature>
<dbReference type="Proteomes" id="UP000216998">
    <property type="component" value="Unassembled WGS sequence"/>
</dbReference>
<comment type="caution">
    <text evidence="3">The sequence shown here is derived from an EMBL/GenBank/DDBJ whole genome shotgun (WGS) entry which is preliminary data.</text>
</comment>
<organism evidence="3 4">
    <name type="scientific">Niveispirillum lacus</name>
    <dbReference type="NCBI Taxonomy" id="1981099"/>
    <lineage>
        <taxon>Bacteria</taxon>
        <taxon>Pseudomonadati</taxon>
        <taxon>Pseudomonadota</taxon>
        <taxon>Alphaproteobacteria</taxon>
        <taxon>Rhodospirillales</taxon>
        <taxon>Azospirillaceae</taxon>
        <taxon>Niveispirillum</taxon>
    </lineage>
</organism>
<proteinExistence type="predicted"/>
<evidence type="ECO:0000313" key="4">
    <source>
        <dbReference type="Proteomes" id="UP000216998"/>
    </source>
</evidence>
<evidence type="ECO:0000313" key="3">
    <source>
        <dbReference type="EMBL" id="OYQ35189.1"/>
    </source>
</evidence>
<evidence type="ECO:0000259" key="2">
    <source>
        <dbReference type="SMART" id="SM00047"/>
    </source>
</evidence>
<evidence type="ECO:0000256" key="1">
    <source>
        <dbReference type="SAM" id="Phobius"/>
    </source>
</evidence>
<reference evidence="3 4" key="1">
    <citation type="submission" date="2017-07" db="EMBL/GenBank/DDBJ databases">
        <title>Niveispirillum cyanobacteriorum sp. nov., isolated from cyanobacterial aggregates in a eutrophic lake.</title>
        <authorList>
            <person name="Cai H."/>
        </authorList>
    </citation>
    <scope>NUCLEOTIDE SEQUENCE [LARGE SCALE GENOMIC DNA]</scope>
    <source>
        <strain evidence="4">TH1-14</strain>
    </source>
</reference>
<protein>
    <recommendedName>
        <fullName evidence="2">Mannosyl-glycoprotein endo-beta-N-acetylglucosamidase-like domain-containing protein</fullName>
    </recommendedName>
</protein>
<accession>A0A255Z198</accession>
<dbReference type="InterPro" id="IPR002901">
    <property type="entry name" value="MGlyc_endo_b_GlcNAc-like_dom"/>
</dbReference>
<dbReference type="SMART" id="SM00047">
    <property type="entry name" value="LYZ2"/>
    <property type="match status" value="1"/>
</dbReference>
<sequence length="365" mass="40646">MQTDANEGLDGPRGTAARIWGLSALFLLITVIVPGTVFISASSRSLDRTAREFLLPVLRPDPGFTVEIAAATTRHDPTFTLEAKATLDLFHSREYRIEAVRSGETAVPRLVLTDLPTGMTALEKTDDRKALFVKTLLPLILLANEQIELDRDRLRRLHALRQSGQGLAPQDRLWLADLAIRYGLSGDGEVNTKALLQRVDVVPVSLALAQAAEESGWGTSRFAQKGNALFGQLTFKAEDEGIVPRNRRQGETHRFRSFDDPKGSVESYIHNLNTHRAYTQFRQMRASLRSQNKPVEGLMLVNSLGAYSERGEDYLRTIRSLIRANALSDFDKAVLSEDHMEEVVGPRTRAELARDHGVVPVSLRR</sequence>
<dbReference type="Pfam" id="PF01832">
    <property type="entry name" value="Glucosaminidase"/>
    <property type="match status" value="1"/>
</dbReference>
<keyword evidence="1" id="KW-0472">Membrane</keyword>
<dbReference type="PANTHER" id="PTHR40572:SF1">
    <property type="entry name" value="PROTEIN BAX"/>
    <property type="match status" value="1"/>
</dbReference>
<keyword evidence="4" id="KW-1185">Reference proteome</keyword>
<dbReference type="InterPro" id="IPR053195">
    <property type="entry name" value="Bax-like"/>
</dbReference>
<dbReference type="Gene3D" id="1.10.530.10">
    <property type="match status" value="1"/>
</dbReference>
<gene>
    <name evidence="3" type="ORF">CHU95_08115</name>
</gene>
<keyword evidence="1" id="KW-0812">Transmembrane</keyword>
<feature type="transmembrane region" description="Helical" evidence="1">
    <location>
        <begin position="20"/>
        <end position="41"/>
    </location>
</feature>
<dbReference type="RefSeq" id="WP_094455551.1">
    <property type="nucleotide sequence ID" value="NZ_NOXU01000026.1"/>
</dbReference>
<keyword evidence="1" id="KW-1133">Transmembrane helix</keyword>
<dbReference type="PANTHER" id="PTHR40572">
    <property type="entry name" value="PROTEIN BAX"/>
    <property type="match status" value="1"/>
</dbReference>